<reference evidence="2 3" key="1">
    <citation type="submission" date="2019-03" db="EMBL/GenBank/DDBJ databases">
        <title>Nitrincola sp. nov. isolated from an Indian soda lake.</title>
        <authorList>
            <person name="Joshi A."/>
            <person name="Thite S.V."/>
            <person name="Joseph N."/>
            <person name="Dhotre D."/>
            <person name="Moorthy M."/>
            <person name="Shouche Y.S."/>
        </authorList>
    </citation>
    <scope>NUCLEOTIDE SEQUENCE [LARGE SCALE GENOMIC DNA]</scope>
    <source>
        <strain evidence="2 3">MEB193</strain>
    </source>
</reference>
<dbReference type="EMBL" id="SMRS01000007">
    <property type="protein sequence ID" value="KAA0874087.1"/>
    <property type="molecule type" value="Genomic_DNA"/>
</dbReference>
<evidence type="ECO:0000313" key="3">
    <source>
        <dbReference type="Proteomes" id="UP000325302"/>
    </source>
</evidence>
<evidence type="ECO:0000256" key="1">
    <source>
        <dbReference type="SAM" id="Phobius"/>
    </source>
</evidence>
<keyword evidence="1" id="KW-0472">Membrane</keyword>
<organism evidence="2 3">
    <name type="scientific">Nitrincola tapanii</name>
    <dbReference type="NCBI Taxonomy" id="1708751"/>
    <lineage>
        <taxon>Bacteria</taxon>
        <taxon>Pseudomonadati</taxon>
        <taxon>Pseudomonadota</taxon>
        <taxon>Gammaproteobacteria</taxon>
        <taxon>Oceanospirillales</taxon>
        <taxon>Oceanospirillaceae</taxon>
        <taxon>Nitrincola</taxon>
    </lineage>
</organism>
<protein>
    <submittedName>
        <fullName evidence="2">Pilus assembly protein</fullName>
    </submittedName>
</protein>
<proteinExistence type="predicted"/>
<accession>A0A5A9W011</accession>
<keyword evidence="3" id="KW-1185">Reference proteome</keyword>
<gene>
    <name evidence="2" type="ORF">E1H14_09925</name>
</gene>
<feature type="transmembrane region" description="Helical" evidence="1">
    <location>
        <begin position="45"/>
        <end position="68"/>
    </location>
</feature>
<keyword evidence="1" id="KW-0812">Transmembrane</keyword>
<sequence length="186" mass="20724">MLEIVLNNGLQINLRTAQRNMCHYPPLGKLHFFSRHQSGAAAIEFVFIFLIFFVIFYILIIFSFPFLLSATYQQIASEILREAITIGLSSDGNLIPANTAAALILDSSRLPTNWLIPCTDFIGFFRIDADAGTLTSCIRHPNPDTLFPRLTLPGFNLVNLPEEIRGEASIQLWQATSSLPSEGLQP</sequence>
<dbReference type="AlphaFoldDB" id="A0A5A9W011"/>
<comment type="caution">
    <text evidence="2">The sequence shown here is derived from an EMBL/GenBank/DDBJ whole genome shotgun (WGS) entry which is preliminary data.</text>
</comment>
<dbReference type="Proteomes" id="UP000325302">
    <property type="component" value="Unassembled WGS sequence"/>
</dbReference>
<dbReference type="RefSeq" id="WP_149391319.1">
    <property type="nucleotide sequence ID" value="NZ_SMRS01000007.1"/>
</dbReference>
<dbReference type="OrthoDB" id="6870417at2"/>
<keyword evidence="1" id="KW-1133">Transmembrane helix</keyword>
<name>A0A5A9W011_9GAMM</name>
<evidence type="ECO:0000313" key="2">
    <source>
        <dbReference type="EMBL" id="KAA0874087.1"/>
    </source>
</evidence>